<dbReference type="Pfam" id="PF21204">
    <property type="entry name" value="Ebp1_C"/>
    <property type="match status" value="1"/>
</dbReference>
<sequence length="738" mass="82061">MSVNERRHSQHTPTPPAARSSESAREALDRRLQRLSDEVLPAVPYILTLPTKAPFHLGSRATDNWAVGHDRPFSAEEQELQYMTFLTHHNTDSLLVAVGDWADETGRMMDDRSNAQNTVEGSRDTGAKKKISLKDYKDQKTSGAVASPMGPDAGSRGASSSNKPEGKRQTTSSGSSRDVHKTEKLQSQPKSQVRHRSPNRAGQKRPSGSEREFVHSRGTKDPEAHSPKKPRRSPERETRRDHSPSKSHSPKLPALLSPTLPPTPTGSRLPRLLSPTLPPDIEKELASFEDLSPRLNVVEKSAPAKDASQRDTRDNTRTLPTKSQMIVKLRYGRANRKRVEALLKFNGKPKSHRSDSPISQDTDRDNSNHIKKKGADLGLSRIGGAKGKKHDTDEHIGSREGRTKEPKGSAENPRTPVPQPPPIPHSAAHEKPKPSSITPAKDLKPSRRTDVAESDTKYSSHPPTQRHSVDSGSTAKASPTPTDSRSRHDRQVWTEEWQKFTTLGRELKHEAARITNKHGASSADEKLAAVTAIEALLSFILAFVAHDQAIILKRQTADSSTWLSIVAYWRAVKKSTTQFPVLTDICSLLGAVSYGAIHSLDLERLSSMPFPGEHPPNPTPGSDGNAALQDEKKLRKDLADLRGRLLESYKHSQRLWLDGTRGLSEDVLERDFPTSWSERSQNYSERGRPSLKARDYSGSYFLPFSSLTPPIEVVRFSWVLLKEWCSKQRVDWNGRLNL</sequence>
<evidence type="ECO:0000259" key="2">
    <source>
        <dbReference type="Pfam" id="PF21204"/>
    </source>
</evidence>
<feature type="region of interest" description="Disordered" evidence="1">
    <location>
        <begin position="340"/>
        <end position="492"/>
    </location>
</feature>
<comment type="caution">
    <text evidence="3">The sequence shown here is derived from an EMBL/GenBank/DDBJ whole genome shotgun (WGS) entry which is preliminary data.</text>
</comment>
<dbReference type="EMBL" id="JAPZBR010000005">
    <property type="protein sequence ID" value="KAJ5353655.1"/>
    <property type="molecule type" value="Genomic_DNA"/>
</dbReference>
<feature type="compositionally biased region" description="Basic and acidic residues" evidence="1">
    <location>
        <begin position="441"/>
        <end position="458"/>
    </location>
</feature>
<feature type="compositionally biased region" description="Low complexity" evidence="1">
    <location>
        <begin position="246"/>
        <end position="258"/>
    </location>
</feature>
<dbReference type="InterPro" id="IPR049403">
    <property type="entry name" value="Ebp1_C"/>
</dbReference>
<gene>
    <name evidence="3" type="ORF">N7541_006219</name>
</gene>
<dbReference type="AlphaFoldDB" id="A0A9W9R683"/>
<feature type="domain" description="Ell binding protein Ebp1 C-terminal" evidence="2">
    <location>
        <begin position="472"/>
        <end position="681"/>
    </location>
</feature>
<feature type="region of interest" description="Disordered" evidence="1">
    <location>
        <begin position="1"/>
        <end position="27"/>
    </location>
</feature>
<evidence type="ECO:0000256" key="1">
    <source>
        <dbReference type="SAM" id="MobiDB-lite"/>
    </source>
</evidence>
<reference evidence="3" key="2">
    <citation type="journal article" date="2023" name="IMA Fungus">
        <title>Comparative genomic study of the Penicillium genus elucidates a diverse pangenome and 15 lateral gene transfer events.</title>
        <authorList>
            <person name="Petersen C."/>
            <person name="Sorensen T."/>
            <person name="Nielsen M.R."/>
            <person name="Sondergaard T.E."/>
            <person name="Sorensen J.L."/>
            <person name="Fitzpatrick D.A."/>
            <person name="Frisvad J.C."/>
            <person name="Nielsen K.L."/>
        </authorList>
    </citation>
    <scope>NUCLEOTIDE SEQUENCE</scope>
    <source>
        <strain evidence="3">IBT 35675</strain>
    </source>
</reference>
<evidence type="ECO:0000313" key="3">
    <source>
        <dbReference type="EMBL" id="KAJ5353655.1"/>
    </source>
</evidence>
<proteinExistence type="predicted"/>
<feature type="compositionally biased region" description="Basic and acidic residues" evidence="1">
    <location>
        <begin position="390"/>
        <end position="408"/>
    </location>
</feature>
<reference evidence="3" key="1">
    <citation type="submission" date="2022-12" db="EMBL/GenBank/DDBJ databases">
        <authorList>
            <person name="Petersen C."/>
        </authorList>
    </citation>
    <scope>NUCLEOTIDE SEQUENCE</scope>
    <source>
        <strain evidence="3">IBT 35675</strain>
    </source>
</reference>
<feature type="compositionally biased region" description="Polar residues" evidence="1">
    <location>
        <begin position="157"/>
        <end position="176"/>
    </location>
</feature>
<keyword evidence="4" id="KW-1185">Reference proteome</keyword>
<feature type="compositionally biased region" description="Low complexity" evidence="1">
    <location>
        <begin position="265"/>
        <end position="275"/>
    </location>
</feature>
<accession>A0A9W9R683</accession>
<feature type="region of interest" description="Disordered" evidence="1">
    <location>
        <begin position="607"/>
        <end position="627"/>
    </location>
</feature>
<protein>
    <recommendedName>
        <fullName evidence="2">Ell binding protein Ebp1 C-terminal domain-containing protein</fullName>
    </recommendedName>
</protein>
<organism evidence="3 4">
    <name type="scientific">Penicillium brevicompactum</name>
    <dbReference type="NCBI Taxonomy" id="5074"/>
    <lineage>
        <taxon>Eukaryota</taxon>
        <taxon>Fungi</taxon>
        <taxon>Dikarya</taxon>
        <taxon>Ascomycota</taxon>
        <taxon>Pezizomycotina</taxon>
        <taxon>Eurotiomycetes</taxon>
        <taxon>Eurotiomycetidae</taxon>
        <taxon>Eurotiales</taxon>
        <taxon>Aspergillaceae</taxon>
        <taxon>Penicillium</taxon>
    </lineage>
</organism>
<feature type="compositionally biased region" description="Basic and acidic residues" evidence="1">
    <location>
        <begin position="207"/>
        <end position="244"/>
    </location>
</feature>
<feature type="compositionally biased region" description="Pro residues" evidence="1">
    <location>
        <begin position="415"/>
        <end position="424"/>
    </location>
</feature>
<dbReference type="Proteomes" id="UP001148299">
    <property type="component" value="Unassembled WGS sequence"/>
</dbReference>
<feature type="compositionally biased region" description="Basic and acidic residues" evidence="1">
    <location>
        <begin position="307"/>
        <end position="316"/>
    </location>
</feature>
<feature type="compositionally biased region" description="Basic and acidic residues" evidence="1">
    <location>
        <begin position="121"/>
        <end position="140"/>
    </location>
</feature>
<name>A0A9W9R683_PENBR</name>
<feature type="region of interest" description="Disordered" evidence="1">
    <location>
        <begin position="107"/>
        <end position="325"/>
    </location>
</feature>
<evidence type="ECO:0000313" key="4">
    <source>
        <dbReference type="Proteomes" id="UP001148299"/>
    </source>
</evidence>
<feature type="compositionally biased region" description="Polar residues" evidence="1">
    <location>
        <begin position="459"/>
        <end position="483"/>
    </location>
</feature>